<organism evidence="2 3">
    <name type="scientific">Mucilaginibacter humi</name>
    <dbReference type="NCBI Taxonomy" id="2732510"/>
    <lineage>
        <taxon>Bacteria</taxon>
        <taxon>Pseudomonadati</taxon>
        <taxon>Bacteroidota</taxon>
        <taxon>Sphingobacteriia</taxon>
        <taxon>Sphingobacteriales</taxon>
        <taxon>Sphingobacteriaceae</taxon>
        <taxon>Mucilaginibacter</taxon>
    </lineage>
</organism>
<dbReference type="GO" id="GO:0005524">
    <property type="term" value="F:ATP binding"/>
    <property type="evidence" value="ECO:0007669"/>
    <property type="project" value="UniProtKB-KW"/>
</dbReference>
<dbReference type="InterPro" id="IPR010997">
    <property type="entry name" value="HRDC-like_sf"/>
</dbReference>
<protein>
    <submittedName>
        <fullName evidence="2">ATP-binding domain-containing protein</fullName>
    </submittedName>
</protein>
<feature type="domain" description="HRDC" evidence="1">
    <location>
        <begin position="237"/>
        <end position="317"/>
    </location>
</feature>
<dbReference type="EMBL" id="JABFCR010000017">
    <property type="protein sequence ID" value="NNU33711.1"/>
    <property type="molecule type" value="Genomic_DNA"/>
</dbReference>
<dbReference type="CDD" id="cd18809">
    <property type="entry name" value="SF1_C_RecD"/>
    <property type="match status" value="1"/>
</dbReference>
<dbReference type="SMART" id="SM00341">
    <property type="entry name" value="HRDC"/>
    <property type="match status" value="1"/>
</dbReference>
<dbReference type="InterPro" id="IPR044876">
    <property type="entry name" value="HRDC_dom_sf"/>
</dbReference>
<dbReference type="InterPro" id="IPR027417">
    <property type="entry name" value="P-loop_NTPase"/>
</dbReference>
<dbReference type="InterPro" id="IPR051055">
    <property type="entry name" value="PIF1_helicase"/>
</dbReference>
<dbReference type="SUPFAM" id="SSF52540">
    <property type="entry name" value="P-loop containing nucleoside triphosphate hydrolases"/>
    <property type="match status" value="1"/>
</dbReference>
<gene>
    <name evidence="2" type="ORF">HK413_05300</name>
</gene>
<dbReference type="PROSITE" id="PS50967">
    <property type="entry name" value="HRDC"/>
    <property type="match status" value="1"/>
</dbReference>
<evidence type="ECO:0000313" key="2">
    <source>
        <dbReference type="EMBL" id="NNU33711.1"/>
    </source>
</evidence>
<accession>A0ABX1W223</accession>
<reference evidence="2 3" key="1">
    <citation type="submission" date="2020-05" db="EMBL/GenBank/DDBJ databases">
        <authorList>
            <person name="Khan S.A."/>
            <person name="Jeon C.O."/>
            <person name="Chun B.H."/>
        </authorList>
    </citation>
    <scope>NUCLEOTIDE SEQUENCE [LARGE SCALE GENOMIC DNA]</scope>
    <source>
        <strain evidence="2 3">S1162</strain>
    </source>
</reference>
<name>A0ABX1W223_9SPHI</name>
<keyword evidence="2" id="KW-0547">Nucleotide-binding</keyword>
<sequence>MKRSVKATAGSFAQIPLKLAWAITIHKSQGLTFDKAIVDVSEAFAPGQAYVALSRCRSLEGMILRKPVAKNNIIADPFVKQFDSTAASRTPDESTLKNDKELYRQFLLRELFNFTELRIATEKIPAIQLALQQDVFEIAEKMQQQIVGYTSDRIKKAASYFNEKLKSVAKITEPQLHIATNNSKNQAQKADAIMDALQKKAGVMAHFSDLPFSSTEFLLFVRKDRVRFKKFSQALTAHPHEKLVNEILEWRKAQSAKERIIPSMIFSDQVVNIIAQKLPASIKSFAAIKGIGPHKASQYSNDVLSLIRSYQNRQSGSADQAQLSLPVRH</sequence>
<dbReference type="Pfam" id="PF00570">
    <property type="entry name" value="HRDC"/>
    <property type="match status" value="1"/>
</dbReference>
<evidence type="ECO:0000259" key="1">
    <source>
        <dbReference type="PROSITE" id="PS50967"/>
    </source>
</evidence>
<dbReference type="Gene3D" id="1.10.150.80">
    <property type="entry name" value="HRDC domain"/>
    <property type="match status" value="1"/>
</dbReference>
<proteinExistence type="predicted"/>
<keyword evidence="3" id="KW-1185">Reference proteome</keyword>
<dbReference type="PANTHER" id="PTHR47642">
    <property type="entry name" value="ATP-DEPENDENT DNA HELICASE"/>
    <property type="match status" value="1"/>
</dbReference>
<dbReference type="Gene3D" id="3.40.50.300">
    <property type="entry name" value="P-loop containing nucleotide triphosphate hydrolases"/>
    <property type="match status" value="1"/>
</dbReference>
<dbReference type="RefSeq" id="WP_175269395.1">
    <property type="nucleotide sequence ID" value="NZ_JABFCR010000017.1"/>
</dbReference>
<dbReference type="Proteomes" id="UP000566071">
    <property type="component" value="Unassembled WGS sequence"/>
</dbReference>
<comment type="caution">
    <text evidence="2">The sequence shown here is derived from an EMBL/GenBank/DDBJ whole genome shotgun (WGS) entry which is preliminary data.</text>
</comment>
<dbReference type="SUPFAM" id="SSF47819">
    <property type="entry name" value="HRDC-like"/>
    <property type="match status" value="1"/>
</dbReference>
<keyword evidence="2" id="KW-0067">ATP-binding</keyword>
<evidence type="ECO:0000313" key="3">
    <source>
        <dbReference type="Proteomes" id="UP000566071"/>
    </source>
</evidence>
<dbReference type="InterPro" id="IPR002121">
    <property type="entry name" value="HRDC_dom"/>
</dbReference>